<keyword evidence="1" id="KW-1133">Transmembrane helix</keyword>
<name>A0A2S6IIS1_9ACTN</name>
<reference evidence="2 3" key="1">
    <citation type="submission" date="2018-02" db="EMBL/GenBank/DDBJ databases">
        <title>Genomic Encyclopedia of Archaeal and Bacterial Type Strains, Phase II (KMG-II): from individual species to whole genera.</title>
        <authorList>
            <person name="Goeker M."/>
        </authorList>
    </citation>
    <scope>NUCLEOTIDE SEQUENCE [LARGE SCALE GENOMIC DNA]</scope>
    <source>
        <strain evidence="2 3">DSM 22857</strain>
    </source>
</reference>
<dbReference type="SUPFAM" id="SSF55961">
    <property type="entry name" value="Bet v1-like"/>
    <property type="match status" value="1"/>
</dbReference>
<comment type="caution">
    <text evidence="2">The sequence shown here is derived from an EMBL/GenBank/DDBJ whole genome shotgun (WGS) entry which is preliminary data.</text>
</comment>
<protein>
    <submittedName>
        <fullName evidence="2">Uncharacterized protein DUF3995</fullName>
    </submittedName>
</protein>
<sequence>MRIDVLNSRVVDAPPERLAPLLDGLGAPGDRLWPVRQWPKAIMSLQRPLRPGSRGSHGGLTYSVTGYEPGRRLDFASEPGNGLHGTFSVAVDGPPGGPSTVSVPMAVEVAPRLRPIAPLVRVVHHAVVEDLLDNAERAATGSVARPRRAPAWLRALTGAELLLGGGVDGHGEGLGRAGAVGAPAVLLALAGVHAGWALGWRWPGTDDRSWADRVIGADVPPPSAAACWTVAAGLTAAAGAVASAASGRGGRPARLAGRLVAAAFAARGAAGPVDSLARGLDSPYRRLDVALYSPLCLAIAAGTFAAVARGARRPH</sequence>
<accession>A0A2S6IIS1</accession>
<dbReference type="InterPro" id="IPR025058">
    <property type="entry name" value="DUF3995"/>
</dbReference>
<dbReference type="Pfam" id="PF13160">
    <property type="entry name" value="DUF3995"/>
    <property type="match status" value="1"/>
</dbReference>
<keyword evidence="1" id="KW-0472">Membrane</keyword>
<dbReference type="EMBL" id="PTJD01000008">
    <property type="protein sequence ID" value="PPK94124.1"/>
    <property type="molecule type" value="Genomic_DNA"/>
</dbReference>
<proteinExistence type="predicted"/>
<evidence type="ECO:0000313" key="3">
    <source>
        <dbReference type="Proteomes" id="UP000239485"/>
    </source>
</evidence>
<dbReference type="AlphaFoldDB" id="A0A2S6IIS1"/>
<dbReference type="RefSeq" id="WP_146099508.1">
    <property type="nucleotide sequence ID" value="NZ_PTJD01000008.1"/>
</dbReference>
<organism evidence="2 3">
    <name type="scientific">Kineococcus xinjiangensis</name>
    <dbReference type="NCBI Taxonomy" id="512762"/>
    <lineage>
        <taxon>Bacteria</taxon>
        <taxon>Bacillati</taxon>
        <taxon>Actinomycetota</taxon>
        <taxon>Actinomycetes</taxon>
        <taxon>Kineosporiales</taxon>
        <taxon>Kineosporiaceae</taxon>
        <taxon>Kineococcus</taxon>
    </lineage>
</organism>
<keyword evidence="3" id="KW-1185">Reference proteome</keyword>
<evidence type="ECO:0000313" key="2">
    <source>
        <dbReference type="EMBL" id="PPK94124.1"/>
    </source>
</evidence>
<gene>
    <name evidence="2" type="ORF">CLV92_10822</name>
</gene>
<keyword evidence="1" id="KW-0812">Transmembrane</keyword>
<evidence type="ECO:0000256" key="1">
    <source>
        <dbReference type="SAM" id="Phobius"/>
    </source>
</evidence>
<feature type="transmembrane region" description="Helical" evidence="1">
    <location>
        <begin position="289"/>
        <end position="308"/>
    </location>
</feature>
<dbReference type="Proteomes" id="UP000239485">
    <property type="component" value="Unassembled WGS sequence"/>
</dbReference>
<dbReference type="OrthoDB" id="7067492at2"/>